<dbReference type="Proteomes" id="UP000828048">
    <property type="component" value="Chromosome 3"/>
</dbReference>
<gene>
    <name evidence="1" type="ORF">Vadar_022498</name>
</gene>
<organism evidence="1 2">
    <name type="scientific">Vaccinium darrowii</name>
    <dbReference type="NCBI Taxonomy" id="229202"/>
    <lineage>
        <taxon>Eukaryota</taxon>
        <taxon>Viridiplantae</taxon>
        <taxon>Streptophyta</taxon>
        <taxon>Embryophyta</taxon>
        <taxon>Tracheophyta</taxon>
        <taxon>Spermatophyta</taxon>
        <taxon>Magnoliopsida</taxon>
        <taxon>eudicotyledons</taxon>
        <taxon>Gunneridae</taxon>
        <taxon>Pentapetalae</taxon>
        <taxon>asterids</taxon>
        <taxon>Ericales</taxon>
        <taxon>Ericaceae</taxon>
        <taxon>Vaccinioideae</taxon>
        <taxon>Vaccinieae</taxon>
        <taxon>Vaccinium</taxon>
    </lineage>
</organism>
<accession>A0ACB7YYG6</accession>
<comment type="caution">
    <text evidence="1">The sequence shown here is derived from an EMBL/GenBank/DDBJ whole genome shotgun (WGS) entry which is preliminary data.</text>
</comment>
<protein>
    <submittedName>
        <fullName evidence="1">Uncharacterized protein</fullName>
    </submittedName>
</protein>
<reference evidence="1 2" key="1">
    <citation type="journal article" date="2021" name="Hortic Res">
        <title>High-quality reference genome and annotation aids understanding of berry development for evergreen blueberry (Vaccinium darrowii).</title>
        <authorList>
            <person name="Yu J."/>
            <person name="Hulse-Kemp A.M."/>
            <person name="Babiker E."/>
            <person name="Staton M."/>
        </authorList>
    </citation>
    <scope>NUCLEOTIDE SEQUENCE [LARGE SCALE GENOMIC DNA]</scope>
    <source>
        <strain evidence="2">cv. NJ 8807/NJ 8810</strain>
        <tissue evidence="1">Young leaf</tissue>
    </source>
</reference>
<proteinExistence type="predicted"/>
<dbReference type="EMBL" id="CM037153">
    <property type="protein sequence ID" value="KAH7858329.1"/>
    <property type="molecule type" value="Genomic_DNA"/>
</dbReference>
<evidence type="ECO:0000313" key="2">
    <source>
        <dbReference type="Proteomes" id="UP000828048"/>
    </source>
</evidence>
<evidence type="ECO:0000313" key="1">
    <source>
        <dbReference type="EMBL" id="KAH7858329.1"/>
    </source>
</evidence>
<keyword evidence="2" id="KW-1185">Reference proteome</keyword>
<name>A0ACB7YYG6_9ERIC</name>
<sequence length="239" mass="27607">MVRWGKRRFQATSVSIGEQKWEDLNMDCLVNIFGRLGIESLLLDVPFVCKSWSKATLSPLCWQRLIFPNMSLDPSRYDFFTCRLMVEYQVKGVFSITSFMKSVINRSRRSATTVALPSCCTEEALVYVAEVCPDLRTLELPYNLHRNLKLKIPNLISKWENLEHLILECDFEIPIIAEISIHCKNFHSLTVKRARMGKVEASAIVTLLPKIRPGMGSQNESMEGYEEWRGAYFQVVYRL</sequence>